<sequence>MPVSTPAELNADYERLLLELSAERQAREVLDQIAGKAVPLLHRCQCRHQRDEDVVAMDTIDQLMDDYHRLLEREREDRALAAAADVSDGQTSQPLSQTLNTKITRDTNTPTTATTRHKRSAKQNPPKNNSKISDFFAAKPKDTTEPLPSTSAPAVRVKQEPIDDTNGLNHTTAAADDDYDSDFEYNCLECPKRFTTQLSLASHQVNAHNNRAAFRCPKCQWAGINHNSLVKHRYSHTRDEIMASGFNSHESTVQWTPGAPAVVERYVVCGYESVCPKVFKTYMGLFAHVSKEHSIEAYTEYFEKTRQTRGQAVVTADDQLMAIEGPPPHDNSDNERHESNDGFDVNLGSDGNDVSIADNSFSFGTDLLAAPALAADDDSDDAVEYYCQECRVPFATEHCLRKHLGHIHGNAMFPCDHCEFMGVDRAAIKTHRRQCHRELLAPGTRSQSLKTPQLPLVAALVKRKRKRRPFGLTRRPLNGPKVKAHPMLTTGGQNPPPILPQQPSAIKRRVGRPRKCQQPPPPVPTRVTANSGPKASQRRTPWYCVQCLTFWPNELALKKHKAGVHREPAFGCDQCPWNGYTSKQLNRHSLCHQPVGGDGGQEVAANGATNISNLMSHMYRNYSANVLSMFTDPNASGM</sequence>
<feature type="compositionally biased region" description="Polar residues" evidence="6">
    <location>
        <begin position="88"/>
        <end position="102"/>
    </location>
</feature>
<evidence type="ECO:0000313" key="9">
    <source>
        <dbReference type="Proteomes" id="UP000759131"/>
    </source>
</evidence>
<feature type="domain" description="C2H2-type" evidence="7">
    <location>
        <begin position="214"/>
        <end position="241"/>
    </location>
</feature>
<dbReference type="Proteomes" id="UP000759131">
    <property type="component" value="Unassembled WGS sequence"/>
</dbReference>
<keyword evidence="2" id="KW-0677">Repeat</keyword>
<feature type="compositionally biased region" description="Polar residues" evidence="6">
    <location>
        <begin position="122"/>
        <end position="132"/>
    </location>
</feature>
<dbReference type="Gene3D" id="3.30.160.60">
    <property type="entry name" value="Classic Zinc Finger"/>
    <property type="match status" value="3"/>
</dbReference>
<feature type="non-terminal residue" evidence="8">
    <location>
        <position position="1"/>
    </location>
</feature>
<reference evidence="8" key="1">
    <citation type="submission" date="2020-11" db="EMBL/GenBank/DDBJ databases">
        <authorList>
            <person name="Tran Van P."/>
        </authorList>
    </citation>
    <scope>NUCLEOTIDE SEQUENCE</scope>
</reference>
<dbReference type="InterPro" id="IPR036236">
    <property type="entry name" value="Znf_C2H2_sf"/>
</dbReference>
<dbReference type="EMBL" id="CAJPIZ010011668">
    <property type="protein sequence ID" value="CAG2113278.1"/>
    <property type="molecule type" value="Genomic_DNA"/>
</dbReference>
<dbReference type="AlphaFoldDB" id="A0A7R9L0N2"/>
<keyword evidence="9" id="KW-1185">Reference proteome</keyword>
<feature type="domain" description="C2H2-type" evidence="7">
    <location>
        <begin position="385"/>
        <end position="408"/>
    </location>
</feature>
<evidence type="ECO:0000256" key="5">
    <source>
        <dbReference type="PROSITE-ProRule" id="PRU00042"/>
    </source>
</evidence>
<dbReference type="InterPro" id="IPR013087">
    <property type="entry name" value="Znf_C2H2_type"/>
</dbReference>
<name>A0A7R9L0N2_9ACAR</name>
<dbReference type="EMBL" id="OC866243">
    <property type="protein sequence ID" value="CAD7632848.1"/>
    <property type="molecule type" value="Genomic_DNA"/>
</dbReference>
<feature type="compositionally biased region" description="Basic and acidic residues" evidence="6">
    <location>
        <begin position="330"/>
        <end position="340"/>
    </location>
</feature>
<dbReference type="PANTHER" id="PTHR24379:SF123">
    <property type="entry name" value="ZINC FINGER AND BTB DOMAIN CONTAINING 17"/>
    <property type="match status" value="1"/>
</dbReference>
<protein>
    <recommendedName>
        <fullName evidence="7">C2H2-type domain-containing protein</fullName>
    </recommendedName>
</protein>
<evidence type="ECO:0000256" key="2">
    <source>
        <dbReference type="ARBA" id="ARBA00022737"/>
    </source>
</evidence>
<evidence type="ECO:0000256" key="1">
    <source>
        <dbReference type="ARBA" id="ARBA00022723"/>
    </source>
</evidence>
<dbReference type="SMART" id="SM00355">
    <property type="entry name" value="ZnF_C2H2"/>
    <property type="match status" value="7"/>
</dbReference>
<dbReference type="PROSITE" id="PS50157">
    <property type="entry name" value="ZINC_FINGER_C2H2_2"/>
    <property type="match status" value="3"/>
</dbReference>
<dbReference type="GO" id="GO:0008270">
    <property type="term" value="F:zinc ion binding"/>
    <property type="evidence" value="ECO:0007669"/>
    <property type="project" value="UniProtKB-KW"/>
</dbReference>
<keyword evidence="4" id="KW-0862">Zinc</keyword>
<accession>A0A7R9L0N2</accession>
<organism evidence="8">
    <name type="scientific">Medioppia subpectinata</name>
    <dbReference type="NCBI Taxonomy" id="1979941"/>
    <lineage>
        <taxon>Eukaryota</taxon>
        <taxon>Metazoa</taxon>
        <taxon>Ecdysozoa</taxon>
        <taxon>Arthropoda</taxon>
        <taxon>Chelicerata</taxon>
        <taxon>Arachnida</taxon>
        <taxon>Acari</taxon>
        <taxon>Acariformes</taxon>
        <taxon>Sarcoptiformes</taxon>
        <taxon>Oribatida</taxon>
        <taxon>Brachypylina</taxon>
        <taxon>Oppioidea</taxon>
        <taxon>Oppiidae</taxon>
        <taxon>Medioppia</taxon>
    </lineage>
</organism>
<dbReference type="SUPFAM" id="SSF57667">
    <property type="entry name" value="beta-beta-alpha zinc fingers"/>
    <property type="match status" value="1"/>
</dbReference>
<feature type="compositionally biased region" description="Basic residues" evidence="6">
    <location>
        <begin position="506"/>
        <end position="515"/>
    </location>
</feature>
<evidence type="ECO:0000259" key="7">
    <source>
        <dbReference type="PROSITE" id="PS50157"/>
    </source>
</evidence>
<evidence type="ECO:0000256" key="3">
    <source>
        <dbReference type="ARBA" id="ARBA00022771"/>
    </source>
</evidence>
<evidence type="ECO:0000256" key="4">
    <source>
        <dbReference type="ARBA" id="ARBA00022833"/>
    </source>
</evidence>
<evidence type="ECO:0000256" key="6">
    <source>
        <dbReference type="SAM" id="MobiDB-lite"/>
    </source>
</evidence>
<proteinExistence type="predicted"/>
<feature type="region of interest" description="Disordered" evidence="6">
    <location>
        <begin position="322"/>
        <end position="344"/>
    </location>
</feature>
<evidence type="ECO:0000313" key="8">
    <source>
        <dbReference type="EMBL" id="CAD7632848.1"/>
    </source>
</evidence>
<feature type="domain" description="C2H2-type" evidence="7">
    <location>
        <begin position="185"/>
        <end position="213"/>
    </location>
</feature>
<gene>
    <name evidence="8" type="ORF">OSB1V03_LOCUS13249</name>
</gene>
<keyword evidence="3 5" id="KW-0863">Zinc-finger</keyword>
<dbReference type="PROSITE" id="PS00028">
    <property type="entry name" value="ZINC_FINGER_C2H2_1"/>
    <property type="match status" value="2"/>
</dbReference>
<dbReference type="Pfam" id="PF00096">
    <property type="entry name" value="zf-C2H2"/>
    <property type="match status" value="1"/>
</dbReference>
<feature type="region of interest" description="Disordered" evidence="6">
    <location>
        <begin position="82"/>
        <end position="174"/>
    </location>
</feature>
<feature type="region of interest" description="Disordered" evidence="6">
    <location>
        <begin position="471"/>
        <end position="536"/>
    </location>
</feature>
<keyword evidence="1" id="KW-0479">Metal-binding</keyword>
<dbReference type="PANTHER" id="PTHR24379">
    <property type="entry name" value="KRAB AND ZINC FINGER DOMAIN-CONTAINING"/>
    <property type="match status" value="1"/>
</dbReference>